<accession>A0A7R9QJS7</accession>
<dbReference type="AlphaFoldDB" id="A0A7R9QJS7"/>
<keyword evidence="3" id="KW-1185">Reference proteome</keyword>
<name>A0A7R9QJS7_9ACAR</name>
<feature type="signal peptide" evidence="1">
    <location>
        <begin position="1"/>
        <end position="20"/>
    </location>
</feature>
<proteinExistence type="predicted"/>
<evidence type="ECO:0000313" key="3">
    <source>
        <dbReference type="Proteomes" id="UP000759131"/>
    </source>
</evidence>
<feature type="chain" id="PRO_5036211857" evidence="1">
    <location>
        <begin position="21"/>
        <end position="238"/>
    </location>
</feature>
<gene>
    <name evidence="2" type="ORF">OSB1V03_LOCUS21163</name>
</gene>
<dbReference type="EMBL" id="OC892614">
    <property type="protein sequence ID" value="CAD7646830.1"/>
    <property type="molecule type" value="Genomic_DNA"/>
</dbReference>
<reference evidence="2" key="1">
    <citation type="submission" date="2020-11" db="EMBL/GenBank/DDBJ databases">
        <authorList>
            <person name="Tran Van P."/>
        </authorList>
    </citation>
    <scope>NUCLEOTIDE SEQUENCE</scope>
</reference>
<dbReference type="EMBL" id="CAJPIZ010038039">
    <property type="protein sequence ID" value="CAG2121217.1"/>
    <property type="molecule type" value="Genomic_DNA"/>
</dbReference>
<protein>
    <submittedName>
        <fullName evidence="2">Uncharacterized protein</fullName>
    </submittedName>
</protein>
<dbReference type="PANTHER" id="PTHR33964:SF1">
    <property type="entry name" value="RE45066P"/>
    <property type="match status" value="1"/>
</dbReference>
<keyword evidence="1" id="KW-0732">Signal</keyword>
<evidence type="ECO:0000313" key="2">
    <source>
        <dbReference type="EMBL" id="CAD7646830.1"/>
    </source>
</evidence>
<organism evidence="2">
    <name type="scientific">Medioppia subpectinata</name>
    <dbReference type="NCBI Taxonomy" id="1979941"/>
    <lineage>
        <taxon>Eukaryota</taxon>
        <taxon>Metazoa</taxon>
        <taxon>Ecdysozoa</taxon>
        <taxon>Arthropoda</taxon>
        <taxon>Chelicerata</taxon>
        <taxon>Arachnida</taxon>
        <taxon>Acari</taxon>
        <taxon>Acariformes</taxon>
        <taxon>Sarcoptiformes</taxon>
        <taxon>Oribatida</taxon>
        <taxon>Brachypylina</taxon>
        <taxon>Oppioidea</taxon>
        <taxon>Oppiidae</taxon>
        <taxon>Medioppia</taxon>
    </lineage>
</organism>
<evidence type="ECO:0000256" key="1">
    <source>
        <dbReference type="SAM" id="SignalP"/>
    </source>
</evidence>
<dbReference type="OrthoDB" id="6492563at2759"/>
<dbReference type="PANTHER" id="PTHR33964">
    <property type="entry name" value="RE45066P-RELATED"/>
    <property type="match status" value="1"/>
</dbReference>
<sequence length="238" mass="26539">MNKTLIFVVIAIGLCQSVSSAPQTAAKAEKKCPNESVRETCLSSLFIIASPDKTFPNTTERLVEFCGKIKETDKCIKDYTTRCMDPMGRRATQVAVAGISRLLKRMCRSNERRKEFVKNAGCGNAMIGDMRSCLNDYKMALYGAEKAEVKQRMPILCCKFHDFRGCVRKGFDKVGETVCPDSSREYFAHIADAFQSDVFDLICSNYEAESDKCNAVVVPVVQPSNDTKSLLKPLRNVL</sequence>
<dbReference type="Proteomes" id="UP000759131">
    <property type="component" value="Unassembled WGS sequence"/>
</dbReference>
<feature type="non-terminal residue" evidence="2">
    <location>
        <position position="1"/>
    </location>
</feature>